<dbReference type="GO" id="GO:0008528">
    <property type="term" value="F:G protein-coupled peptide receptor activity"/>
    <property type="evidence" value="ECO:0007669"/>
    <property type="project" value="InterPro"/>
</dbReference>
<keyword evidence="2 5" id="KW-0812">Transmembrane</keyword>
<evidence type="ECO:0000256" key="1">
    <source>
        <dbReference type="ARBA" id="ARBA00004370"/>
    </source>
</evidence>
<dbReference type="InterPro" id="IPR017452">
    <property type="entry name" value="GPCR_Rhodpsn_7TM"/>
</dbReference>
<comment type="subcellular location">
    <subcellularLocation>
        <location evidence="1">Membrane</location>
    </subcellularLocation>
</comment>
<evidence type="ECO:0000256" key="3">
    <source>
        <dbReference type="ARBA" id="ARBA00022989"/>
    </source>
</evidence>
<feature type="domain" description="G-protein coupled receptors family 1 profile" evidence="6">
    <location>
        <begin position="46"/>
        <end position="333"/>
    </location>
</feature>
<reference evidence="7 8" key="1">
    <citation type="submission" date="2022-02" db="EMBL/GenBank/DDBJ databases">
        <title>Chromosome-level reference genomes for two strains of Caenorhabditis briggsae: an improved platform for comparative genomics.</title>
        <authorList>
            <person name="Stevens L."/>
            <person name="Andersen E.C."/>
        </authorList>
    </citation>
    <scope>NUCLEOTIDE SEQUENCE [LARGE SCALE GENOMIC DNA]</scope>
    <source>
        <strain evidence="7">QX1410_ONT</strain>
        <tissue evidence="7">Whole-organism</tissue>
    </source>
</reference>
<dbReference type="GO" id="GO:0016020">
    <property type="term" value="C:membrane"/>
    <property type="evidence" value="ECO:0007669"/>
    <property type="project" value="UniProtKB-SubCell"/>
</dbReference>
<organism evidence="7 8">
    <name type="scientific">Caenorhabditis briggsae</name>
    <dbReference type="NCBI Taxonomy" id="6238"/>
    <lineage>
        <taxon>Eukaryota</taxon>
        <taxon>Metazoa</taxon>
        <taxon>Ecdysozoa</taxon>
        <taxon>Nematoda</taxon>
        <taxon>Chromadorea</taxon>
        <taxon>Rhabditida</taxon>
        <taxon>Rhabditina</taxon>
        <taxon>Rhabditomorpha</taxon>
        <taxon>Rhabditoidea</taxon>
        <taxon>Rhabditidae</taxon>
        <taxon>Peloderinae</taxon>
        <taxon>Caenorhabditis</taxon>
    </lineage>
</organism>
<name>A0AAE9D0R1_CAEBR</name>
<dbReference type="Pfam" id="PF10324">
    <property type="entry name" value="7TM_GPCR_Srw"/>
    <property type="match status" value="2"/>
</dbReference>
<protein>
    <recommendedName>
        <fullName evidence="6">G-protein coupled receptors family 1 profile domain-containing protein</fullName>
    </recommendedName>
</protein>
<feature type="transmembrane region" description="Helical" evidence="5">
    <location>
        <begin position="346"/>
        <end position="368"/>
    </location>
</feature>
<dbReference type="Proteomes" id="UP000827892">
    <property type="component" value="Chromosome V"/>
</dbReference>
<dbReference type="PANTHER" id="PTHR22751">
    <property type="entry name" value="G-PROTEIN COUPLED RECEPTOR-RELATED"/>
    <property type="match status" value="1"/>
</dbReference>
<feature type="transmembrane region" description="Helical" evidence="5">
    <location>
        <begin position="433"/>
        <end position="454"/>
    </location>
</feature>
<keyword evidence="4 5" id="KW-0472">Membrane</keyword>
<feature type="domain" description="G-protein coupled receptors family 1 profile" evidence="6">
    <location>
        <begin position="325"/>
        <end position="611"/>
    </location>
</feature>
<feature type="transmembrane region" description="Helical" evidence="5">
    <location>
        <begin position="512"/>
        <end position="531"/>
    </location>
</feature>
<dbReference type="PANTHER" id="PTHR22751:SF166">
    <property type="entry name" value="G-PROTEIN COUPLED RECEPTORS FAMILY 1 PROFILE DOMAIN-CONTAINING PROTEIN"/>
    <property type="match status" value="1"/>
</dbReference>
<feature type="transmembrane region" description="Helical" evidence="5">
    <location>
        <begin position="316"/>
        <end position="334"/>
    </location>
</feature>
<feature type="transmembrane region" description="Helical" evidence="5">
    <location>
        <begin position="625"/>
        <end position="641"/>
    </location>
</feature>
<feature type="transmembrane region" description="Helical" evidence="5">
    <location>
        <begin position="271"/>
        <end position="296"/>
    </location>
</feature>
<dbReference type="AlphaFoldDB" id="A0AAE9D0R1"/>
<dbReference type="EMBL" id="CP090895">
    <property type="protein sequence ID" value="ULT88049.1"/>
    <property type="molecule type" value="Genomic_DNA"/>
</dbReference>
<sequence length="1047" mass="116780">MPLTFTEFYLFPNEPDENAFIVKLYTFVEHLSLYSLYVQFWIAIIGIILTIFHLIVLIKLCGNSIVSIMLGMAICDLFSMIVNISVCDIILHFFGDLCTPPYSLLMNHVFWILVSIRDDVIRCSTWLSVLMALLRYLVSKYFAKSQFQNLSRFEYGVKASIISFVISSIFSAGYYLSVKFEPVGIWTPDESCANVPMNMEHPIYEQRVSDLFSLGNGAPLRIFQLINGSASKIIPCILLPILTFLLAVELRKNDQSRNTGSVLYKNNTEKTTILVIIMTVLIFVASLPTGIATVFQVAYTDLGYLQIAFYSVRVEFYIAFFGILLTTFHIIILSRKSMMTSSVISIMIGIAIFDMTSMIITIGTNHMLYNTEGSECTPPATLFSFHVFWFFISVRDLVRRSATWLGVLMAFIRYADLKYALNAAFQKLTKPILGVHAIVISVIPSFLLSIFYWMRYEFVNSETDIWRPLEECKNYALEISRPIVNQRASRFFTDNHGIVGKVYMLLNGTVSKILPCILLPILTILLAIELQKAKNERKNLGGSEREKSTERTTVLVIFMALSFFIAEIPIGTALALQVAYTDIGFLFLATFVNHLCNALFTINSITHCLIFFVMSSQYRTTVTKVITLVVTIVTFGIRILARSIHGVLKFFLKKRNQHHEVIIALGCIFLIEIISGCTEIASFQAADSVCVFRDGNETCKLNKVSILNLRPNGSVGCFNVLEGADVLHTVEVKVQGIKSTCQSHTHFYARDYDLQHQYSLRCAGAGSCVSAKCSKTTLQDTIEELSLDSRKSPGFTECFEGCGCVTCGGCFRCDSSCLFNRFYATTVDVTISIGSKVWNTTVASSGYPSKGLIGELQCATMDDASQFNCQFDKSLCTCMGQGTYVDCLCKRISLEDIVKRTSLPRRETDTIIRVHEGAVTTSAATTALVSLQLNFANQIIRRAAREGACKAASQEVVGCYSYSEGATAKTGVINEVFLYTSSADLNWDCEVSCGNGSSSITMRGQLQDQLRFEKKEYGTDREQSVIFDSIGTHLANAVTTVFGGLLK</sequence>
<dbReference type="InterPro" id="IPR019427">
    <property type="entry name" value="7TM_GPCR_serpentine_rcpt_Srw"/>
</dbReference>
<feature type="transmembrane region" description="Helical" evidence="5">
    <location>
        <begin position="36"/>
        <end position="58"/>
    </location>
</feature>
<dbReference type="SUPFAM" id="SSF81321">
    <property type="entry name" value="Family A G protein-coupled receptor-like"/>
    <property type="match status" value="2"/>
</dbReference>
<feature type="transmembrane region" description="Helical" evidence="5">
    <location>
        <begin position="585"/>
        <end position="613"/>
    </location>
</feature>
<proteinExistence type="predicted"/>
<dbReference type="Gene3D" id="2.60.98.50">
    <property type="match status" value="1"/>
</dbReference>
<evidence type="ECO:0000259" key="6">
    <source>
        <dbReference type="PROSITE" id="PS50262"/>
    </source>
</evidence>
<feature type="transmembrane region" description="Helical" evidence="5">
    <location>
        <begin position="230"/>
        <end position="250"/>
    </location>
</feature>
<evidence type="ECO:0000313" key="7">
    <source>
        <dbReference type="EMBL" id="ULT88049.1"/>
    </source>
</evidence>
<feature type="transmembrane region" description="Helical" evidence="5">
    <location>
        <begin position="155"/>
        <end position="176"/>
    </location>
</feature>
<feature type="transmembrane region" description="Helical" evidence="5">
    <location>
        <begin position="70"/>
        <end position="94"/>
    </location>
</feature>
<keyword evidence="3 5" id="KW-1133">Transmembrane helix</keyword>
<dbReference type="Gene3D" id="1.20.1070.10">
    <property type="entry name" value="Rhodopsin 7-helix transmembrane proteins"/>
    <property type="match status" value="2"/>
</dbReference>
<evidence type="ECO:0000256" key="4">
    <source>
        <dbReference type="ARBA" id="ARBA00023136"/>
    </source>
</evidence>
<dbReference type="PROSITE" id="PS50262">
    <property type="entry name" value="G_PROTEIN_RECEP_F1_2"/>
    <property type="match status" value="2"/>
</dbReference>
<feature type="transmembrane region" description="Helical" evidence="5">
    <location>
        <begin position="552"/>
        <end position="579"/>
    </location>
</feature>
<gene>
    <name evidence="7" type="ORF">L3Y34_007320</name>
</gene>
<evidence type="ECO:0000256" key="2">
    <source>
        <dbReference type="ARBA" id="ARBA00022692"/>
    </source>
</evidence>
<feature type="transmembrane region" description="Helical" evidence="5">
    <location>
        <begin position="109"/>
        <end position="134"/>
    </location>
</feature>
<evidence type="ECO:0000313" key="8">
    <source>
        <dbReference type="Proteomes" id="UP000827892"/>
    </source>
</evidence>
<evidence type="ECO:0000256" key="5">
    <source>
        <dbReference type="SAM" id="Phobius"/>
    </source>
</evidence>
<dbReference type="Pfam" id="PF07245">
    <property type="entry name" value="Phlebovirus_G2"/>
    <property type="match status" value="2"/>
</dbReference>
<accession>A0AAE9D0R1</accession>
<dbReference type="InterPro" id="IPR009878">
    <property type="entry name" value="Phlebovirus_G2_fusion"/>
</dbReference>